<sequence>MRIREAHSDDLVSLQDIERSAGELFREIGMPEIADDDPPSLADLTRYQQAGKAWVATTNTDHVTAYLFAEPLDGNLHLEQLSVHQTHARQGIGRELITHAAKTAKAKGMPALTLTTFRDVPWNAPYYERQRFRTLDEHEITPGLRERRQQEADHGLDRWPRVCMRRPTT</sequence>
<gene>
    <name evidence="4" type="ORF">DFJ67_2313</name>
</gene>
<dbReference type="PROSITE" id="PS51186">
    <property type="entry name" value="GNAT"/>
    <property type="match status" value="1"/>
</dbReference>
<reference evidence="4 5" key="1">
    <citation type="submission" date="2018-08" db="EMBL/GenBank/DDBJ databases">
        <title>Sequencing the genomes of 1000 actinobacteria strains.</title>
        <authorList>
            <person name="Klenk H.-P."/>
        </authorList>
    </citation>
    <scope>NUCLEOTIDE SEQUENCE [LARGE SCALE GENOMIC DNA]</scope>
    <source>
        <strain evidence="4 5">DSM 44099</strain>
    </source>
</reference>
<evidence type="ECO:0000313" key="5">
    <source>
        <dbReference type="Proteomes" id="UP000256913"/>
    </source>
</evidence>
<dbReference type="SUPFAM" id="SSF55729">
    <property type="entry name" value="Acyl-CoA N-acyltransferases (Nat)"/>
    <property type="match status" value="1"/>
</dbReference>
<keyword evidence="1 4" id="KW-0808">Transferase</keyword>
<dbReference type="AlphaFoldDB" id="A0A3D9ZFZ6"/>
<dbReference type="PANTHER" id="PTHR43800:SF1">
    <property type="entry name" value="PEPTIDYL-LYSINE N-ACETYLTRANSFERASE YJAB"/>
    <property type="match status" value="1"/>
</dbReference>
<dbReference type="PANTHER" id="PTHR43800">
    <property type="entry name" value="PEPTIDYL-LYSINE N-ACETYLTRANSFERASE YJAB"/>
    <property type="match status" value="1"/>
</dbReference>
<organism evidence="4 5">
    <name type="scientific">Asanoa ferruginea</name>
    <dbReference type="NCBI Taxonomy" id="53367"/>
    <lineage>
        <taxon>Bacteria</taxon>
        <taxon>Bacillati</taxon>
        <taxon>Actinomycetota</taxon>
        <taxon>Actinomycetes</taxon>
        <taxon>Micromonosporales</taxon>
        <taxon>Micromonosporaceae</taxon>
        <taxon>Asanoa</taxon>
    </lineage>
</organism>
<protein>
    <submittedName>
        <fullName evidence="4">Putative N-acetyltransferase YhbS</fullName>
    </submittedName>
</protein>
<dbReference type="Pfam" id="PF00583">
    <property type="entry name" value="Acetyltransf_1"/>
    <property type="match status" value="1"/>
</dbReference>
<dbReference type="RefSeq" id="WP_116067880.1">
    <property type="nucleotide sequence ID" value="NZ_BONB01000007.1"/>
</dbReference>
<accession>A0A3D9ZFZ6</accession>
<dbReference type="CDD" id="cd04301">
    <property type="entry name" value="NAT_SF"/>
    <property type="match status" value="1"/>
</dbReference>
<dbReference type="InterPro" id="IPR000182">
    <property type="entry name" value="GNAT_dom"/>
</dbReference>
<dbReference type="GO" id="GO:0016747">
    <property type="term" value="F:acyltransferase activity, transferring groups other than amino-acyl groups"/>
    <property type="evidence" value="ECO:0007669"/>
    <property type="project" value="InterPro"/>
</dbReference>
<feature type="domain" description="N-acetyltransferase" evidence="3">
    <location>
        <begin position="1"/>
        <end position="169"/>
    </location>
</feature>
<evidence type="ECO:0000259" key="3">
    <source>
        <dbReference type="PROSITE" id="PS51186"/>
    </source>
</evidence>
<keyword evidence="5" id="KW-1185">Reference proteome</keyword>
<dbReference type="EMBL" id="QUMQ01000001">
    <property type="protein sequence ID" value="REF96336.1"/>
    <property type="molecule type" value="Genomic_DNA"/>
</dbReference>
<dbReference type="Proteomes" id="UP000256913">
    <property type="component" value="Unassembled WGS sequence"/>
</dbReference>
<evidence type="ECO:0000313" key="4">
    <source>
        <dbReference type="EMBL" id="REF96336.1"/>
    </source>
</evidence>
<dbReference type="InterPro" id="IPR016181">
    <property type="entry name" value="Acyl_CoA_acyltransferase"/>
</dbReference>
<evidence type="ECO:0000256" key="1">
    <source>
        <dbReference type="ARBA" id="ARBA00022679"/>
    </source>
</evidence>
<comment type="caution">
    <text evidence="4">The sequence shown here is derived from an EMBL/GenBank/DDBJ whole genome shotgun (WGS) entry which is preliminary data.</text>
</comment>
<evidence type="ECO:0000256" key="2">
    <source>
        <dbReference type="ARBA" id="ARBA00023315"/>
    </source>
</evidence>
<proteinExistence type="predicted"/>
<name>A0A3D9ZFZ6_9ACTN</name>
<dbReference type="Gene3D" id="3.40.630.30">
    <property type="match status" value="1"/>
</dbReference>
<keyword evidence="2" id="KW-0012">Acyltransferase</keyword>
<dbReference type="OrthoDB" id="572496at2"/>